<keyword evidence="3" id="KW-1185">Reference proteome</keyword>
<evidence type="ECO:0000313" key="2">
    <source>
        <dbReference type="EMBL" id="KAK7051272.1"/>
    </source>
</evidence>
<dbReference type="SUPFAM" id="SSF56112">
    <property type="entry name" value="Protein kinase-like (PK-like)"/>
    <property type="match status" value="1"/>
</dbReference>
<proteinExistence type="predicted"/>
<dbReference type="Pfam" id="PF17667">
    <property type="entry name" value="Pkinase_fungal"/>
    <property type="match status" value="1"/>
</dbReference>
<gene>
    <name evidence="2" type="ORF">VNI00_004772</name>
</gene>
<dbReference type="AlphaFoldDB" id="A0AAW0DK58"/>
<evidence type="ECO:0000259" key="1">
    <source>
        <dbReference type="Pfam" id="PF17667"/>
    </source>
</evidence>
<dbReference type="InterPro" id="IPR011009">
    <property type="entry name" value="Kinase-like_dom_sf"/>
</dbReference>
<organism evidence="2 3">
    <name type="scientific">Paramarasmius palmivorus</name>
    <dbReference type="NCBI Taxonomy" id="297713"/>
    <lineage>
        <taxon>Eukaryota</taxon>
        <taxon>Fungi</taxon>
        <taxon>Dikarya</taxon>
        <taxon>Basidiomycota</taxon>
        <taxon>Agaricomycotina</taxon>
        <taxon>Agaricomycetes</taxon>
        <taxon>Agaricomycetidae</taxon>
        <taxon>Agaricales</taxon>
        <taxon>Marasmiineae</taxon>
        <taxon>Marasmiaceae</taxon>
        <taxon>Paramarasmius</taxon>
    </lineage>
</organism>
<accession>A0AAW0DK58</accession>
<evidence type="ECO:0000313" key="3">
    <source>
        <dbReference type="Proteomes" id="UP001383192"/>
    </source>
</evidence>
<reference evidence="2 3" key="1">
    <citation type="submission" date="2024-01" db="EMBL/GenBank/DDBJ databases">
        <title>A draft genome for a cacao thread blight-causing isolate of Paramarasmius palmivorus.</title>
        <authorList>
            <person name="Baruah I.K."/>
            <person name="Bukari Y."/>
            <person name="Amoako-Attah I."/>
            <person name="Meinhardt L.W."/>
            <person name="Bailey B.A."/>
            <person name="Cohen S.P."/>
        </authorList>
    </citation>
    <scope>NUCLEOTIDE SEQUENCE [LARGE SCALE GENOMIC DNA]</scope>
    <source>
        <strain evidence="2 3">GH-12</strain>
    </source>
</reference>
<protein>
    <recommendedName>
        <fullName evidence="1">Fungal-type protein kinase domain-containing protein</fullName>
    </recommendedName>
</protein>
<name>A0AAW0DK58_9AGAR</name>
<sequence>METSRISEVTIVERARELLDILPCLPEVLGSAVGFVDLNACHIQRGFGIEMDRKKIPHRVPCAIILVTYFPLISLTTDMELFRAAFARLICCHAILWLCGIKHGDINVASLMCSTDGTPTLWDYDCCYLAWEESPTGCTSTGITKFMASELLTNRAMAVGVQKVYRHDAEAFAWVLLWILGRYRDGKQLELGEGRLFDTWARKTNYAEVKEKRLMAFASAVKLEVQIPQPLSDYFRVDAFQFIGSLRNSQLGHEMAIVELATQGAFLDQHSKQELERKLAGFASTTFIRNVLNTRLVASSEYSGLVEDALEIYVARHL</sequence>
<dbReference type="InterPro" id="IPR040976">
    <property type="entry name" value="Pkinase_fungal"/>
</dbReference>
<feature type="domain" description="Fungal-type protein kinase" evidence="1">
    <location>
        <begin position="71"/>
        <end position="179"/>
    </location>
</feature>
<dbReference type="Proteomes" id="UP001383192">
    <property type="component" value="Unassembled WGS sequence"/>
</dbReference>
<dbReference type="EMBL" id="JAYKXP010000013">
    <property type="protein sequence ID" value="KAK7051272.1"/>
    <property type="molecule type" value="Genomic_DNA"/>
</dbReference>
<comment type="caution">
    <text evidence="2">The sequence shown here is derived from an EMBL/GenBank/DDBJ whole genome shotgun (WGS) entry which is preliminary data.</text>
</comment>